<accession>A0ABW8U315</accession>
<dbReference type="InterPro" id="IPR029069">
    <property type="entry name" value="HotDog_dom_sf"/>
</dbReference>
<dbReference type="Proteomes" id="UP001623553">
    <property type="component" value="Unassembled WGS sequence"/>
</dbReference>
<dbReference type="EMBL" id="JBEWZF010000003">
    <property type="protein sequence ID" value="MFL0298896.1"/>
    <property type="molecule type" value="Genomic_DNA"/>
</dbReference>
<dbReference type="Pfam" id="PF03061">
    <property type="entry name" value="4HBT"/>
    <property type="match status" value="1"/>
</dbReference>
<evidence type="ECO:0000313" key="4">
    <source>
        <dbReference type="EMBL" id="MFL0298896.1"/>
    </source>
</evidence>
<proteinExistence type="inferred from homology"/>
<dbReference type="PANTHER" id="PTHR43240:SF5">
    <property type="entry name" value="1,4-DIHYDROXY-2-NAPHTHOYL-COA THIOESTERASE 1"/>
    <property type="match status" value="1"/>
</dbReference>
<evidence type="ECO:0000256" key="2">
    <source>
        <dbReference type="ARBA" id="ARBA00022801"/>
    </source>
</evidence>
<evidence type="ECO:0000313" key="5">
    <source>
        <dbReference type="Proteomes" id="UP001623553"/>
    </source>
</evidence>
<dbReference type="InterPro" id="IPR006683">
    <property type="entry name" value="Thioestr_dom"/>
</dbReference>
<organism evidence="4 5">
    <name type="scientific">Aquirufa novilacunae</name>
    <dbReference type="NCBI Taxonomy" id="3139305"/>
    <lineage>
        <taxon>Bacteria</taxon>
        <taxon>Pseudomonadati</taxon>
        <taxon>Bacteroidota</taxon>
        <taxon>Cytophagia</taxon>
        <taxon>Cytophagales</taxon>
        <taxon>Flectobacillaceae</taxon>
        <taxon>Aquirufa</taxon>
    </lineage>
</organism>
<comment type="similarity">
    <text evidence="1">Belongs to the thioesterase PaaI family.</text>
</comment>
<protein>
    <submittedName>
        <fullName evidence="4">Hotdog fold thioesterase</fullName>
    </submittedName>
</protein>
<dbReference type="InterPro" id="IPR003736">
    <property type="entry name" value="PAAI_dom"/>
</dbReference>
<keyword evidence="2" id="KW-0378">Hydrolase</keyword>
<dbReference type="NCBIfam" id="TIGR00369">
    <property type="entry name" value="unchar_dom_1"/>
    <property type="match status" value="1"/>
</dbReference>
<dbReference type="RefSeq" id="WP_406800666.1">
    <property type="nucleotide sequence ID" value="NZ_JBEWZF010000003.1"/>
</dbReference>
<sequence>MHINRILFRILAKITKYMFNTSISLETLNSMSKNTMIDHLGIEFTEIQSGYLKAKMPVDHRTIQPMGLLHGGASVVLAETLGSVAVVLAVKDPMKETGVGVEINANHLKSARSGFVIGTCVPLRIGRTIHVYEIKIHDEEENLICASRLTVAIIPIK</sequence>
<reference evidence="4 5" key="1">
    <citation type="submission" date="2024-07" db="EMBL/GenBank/DDBJ databases">
        <authorList>
            <person name="Pitt A."/>
            <person name="Hahn M.W."/>
        </authorList>
    </citation>
    <scope>NUCLEOTIDE SEQUENCE [LARGE SCALE GENOMIC DNA]</scope>
    <source>
        <strain evidence="4 5">2-BAHN-186B</strain>
    </source>
</reference>
<dbReference type="Gene3D" id="3.10.129.10">
    <property type="entry name" value="Hotdog Thioesterase"/>
    <property type="match status" value="1"/>
</dbReference>
<evidence type="ECO:0000256" key="1">
    <source>
        <dbReference type="ARBA" id="ARBA00008324"/>
    </source>
</evidence>
<dbReference type="PANTHER" id="PTHR43240">
    <property type="entry name" value="1,4-DIHYDROXY-2-NAPHTHOYL-COA THIOESTERASE 1"/>
    <property type="match status" value="1"/>
</dbReference>
<keyword evidence="5" id="KW-1185">Reference proteome</keyword>
<name>A0ABW8U315_9BACT</name>
<dbReference type="CDD" id="cd03443">
    <property type="entry name" value="PaaI_thioesterase"/>
    <property type="match status" value="1"/>
</dbReference>
<comment type="caution">
    <text evidence="4">The sequence shown here is derived from an EMBL/GenBank/DDBJ whole genome shotgun (WGS) entry which is preliminary data.</text>
</comment>
<gene>
    <name evidence="4" type="ORF">AAE961_08460</name>
</gene>
<evidence type="ECO:0000259" key="3">
    <source>
        <dbReference type="Pfam" id="PF03061"/>
    </source>
</evidence>
<dbReference type="SUPFAM" id="SSF54637">
    <property type="entry name" value="Thioesterase/thiol ester dehydrase-isomerase"/>
    <property type="match status" value="1"/>
</dbReference>
<feature type="domain" description="Thioesterase" evidence="3">
    <location>
        <begin position="66"/>
        <end position="145"/>
    </location>
</feature>